<dbReference type="RefSeq" id="WP_338273392.1">
    <property type="nucleotide sequence ID" value="NZ_AP027266.1"/>
</dbReference>
<reference evidence="2 3" key="1">
    <citation type="submission" date="2023-01" db="EMBL/GenBank/DDBJ databases">
        <title>Complete genome sequence of Roseicyclus marinus strain Dej080120_10.</title>
        <authorList>
            <person name="Ueki S."/>
            <person name="Maruyama F."/>
        </authorList>
    </citation>
    <scope>NUCLEOTIDE SEQUENCE [LARGE SCALE GENOMIC DNA]</scope>
    <source>
        <strain evidence="2 3">Dej080120_10</strain>
    </source>
</reference>
<dbReference type="Gene3D" id="3.30.200.20">
    <property type="entry name" value="Phosphorylase Kinase, domain 1"/>
    <property type="match status" value="1"/>
</dbReference>
<sequence>MTVVQEGGDEAFLRAAGWGGAVLSALAGDASARRYGRLVRADGATAILMQAPVSDAAEQGSLAAFLRVGGHLRALGLSAPEIRAVDPAAGLVLIEDLGDATLARLLRGDPDMAREAYGVMAGEVLPHLARAEVPDWAARPDAGAQAGMIDLTLGMLPDPGGVADLRPVLEAALVRLCPGPPVLALRDCHGDNLIWLPARVGSARVGLLDHQDAVALPLGYDLASMVDDPRRDLPEGWREALIAEFAGTMGLPVAEVAARVAVLSLLRNLRILGIFHRLASALGKPAYRAFLPRTGALIDRAVAHPALSELRAPVAHLRRQTEGWA</sequence>
<keyword evidence="3" id="KW-1185">Reference proteome</keyword>
<dbReference type="AlphaFoldDB" id="A0AA48HE42"/>
<dbReference type="EMBL" id="AP027266">
    <property type="protein sequence ID" value="BDW83919.1"/>
    <property type="molecule type" value="Genomic_DNA"/>
</dbReference>
<name>A0AA48HE42_9RHOB</name>
<dbReference type="Proteomes" id="UP001337723">
    <property type="component" value="Chromosome"/>
</dbReference>
<dbReference type="InterPro" id="IPR002575">
    <property type="entry name" value="Aminoglycoside_PTrfase"/>
</dbReference>
<evidence type="ECO:0000259" key="1">
    <source>
        <dbReference type="Pfam" id="PF01636"/>
    </source>
</evidence>
<dbReference type="KEGG" id="rmai:MACH21_00960"/>
<protein>
    <submittedName>
        <fullName evidence="2">Aminoglycoside phosphotransferase</fullName>
    </submittedName>
</protein>
<dbReference type="Gene3D" id="3.90.1200.10">
    <property type="match status" value="1"/>
</dbReference>
<gene>
    <name evidence="2" type="ORF">MACH21_00960</name>
</gene>
<organism evidence="2 3">
    <name type="scientific">Roseicyclus marinus</name>
    <dbReference type="NCBI Taxonomy" id="2161673"/>
    <lineage>
        <taxon>Bacteria</taxon>
        <taxon>Pseudomonadati</taxon>
        <taxon>Pseudomonadota</taxon>
        <taxon>Alphaproteobacteria</taxon>
        <taxon>Rhodobacterales</taxon>
        <taxon>Roseobacteraceae</taxon>
        <taxon>Roseicyclus</taxon>
    </lineage>
</organism>
<evidence type="ECO:0000313" key="3">
    <source>
        <dbReference type="Proteomes" id="UP001337723"/>
    </source>
</evidence>
<dbReference type="InterPro" id="IPR011009">
    <property type="entry name" value="Kinase-like_dom_sf"/>
</dbReference>
<accession>A0AA48HE42</accession>
<dbReference type="SUPFAM" id="SSF56112">
    <property type="entry name" value="Protein kinase-like (PK-like)"/>
    <property type="match status" value="1"/>
</dbReference>
<evidence type="ECO:0000313" key="2">
    <source>
        <dbReference type="EMBL" id="BDW83919.1"/>
    </source>
</evidence>
<feature type="domain" description="Aminoglycoside phosphotransferase" evidence="1">
    <location>
        <begin position="23"/>
        <end position="245"/>
    </location>
</feature>
<proteinExistence type="predicted"/>
<dbReference type="Pfam" id="PF01636">
    <property type="entry name" value="APH"/>
    <property type="match status" value="1"/>
</dbReference>